<dbReference type="RefSeq" id="WP_024058750.1">
    <property type="nucleotide sequence ID" value="NZ_JAGZVZ010000005.1"/>
</dbReference>
<dbReference type="GO" id="GO:0009073">
    <property type="term" value="P:aromatic amino acid family biosynthetic process"/>
    <property type="evidence" value="ECO:0007669"/>
    <property type="project" value="UniProtKB-KW"/>
</dbReference>
<evidence type="ECO:0000256" key="7">
    <source>
        <dbReference type="HAMAP-Rule" id="MF_00210"/>
    </source>
</evidence>
<dbReference type="InterPro" id="IPR001986">
    <property type="entry name" value="Enolpyruvate_Tfrase_dom"/>
</dbReference>
<dbReference type="AlphaFoldDB" id="A0AAJ1EW02"/>
<dbReference type="InterPro" id="IPR036968">
    <property type="entry name" value="Enolpyruvate_Tfrase_sf"/>
</dbReference>
<dbReference type="InterPro" id="IPR013792">
    <property type="entry name" value="RNA3'P_cycl/enolpyr_Trfase_a/b"/>
</dbReference>
<feature type="domain" description="Enolpyruvate transferase" evidence="8">
    <location>
        <begin position="9"/>
        <end position="430"/>
    </location>
</feature>
<feature type="binding site" evidence="7">
    <location>
        <position position="172"/>
    </location>
    <ligand>
        <name>3-phosphoshikimate</name>
        <dbReference type="ChEBI" id="CHEBI:145989"/>
    </ligand>
</feature>
<dbReference type="PIRSF" id="PIRSF000505">
    <property type="entry name" value="EPSPS"/>
    <property type="match status" value="1"/>
</dbReference>
<comment type="caution">
    <text evidence="7">Lacks conserved residue(s) required for the propagation of feature annotation.</text>
</comment>
<comment type="function">
    <text evidence="7">Catalyzes the transfer of the enolpyruvyl moiety of phosphoenolpyruvate (PEP) to the 5-hydroxyl of shikimate-3-phosphate (S3P) to produce enolpyruvyl shikimate-3-phosphate and inorganic phosphate.</text>
</comment>
<feature type="binding site" evidence="7">
    <location>
        <position position="422"/>
    </location>
    <ligand>
        <name>phosphoenolpyruvate</name>
        <dbReference type="ChEBI" id="CHEBI:58702"/>
    </ligand>
</feature>
<feature type="binding site" evidence="7">
    <location>
        <position position="397"/>
    </location>
    <ligand>
        <name>phosphoenolpyruvate</name>
        <dbReference type="ChEBI" id="CHEBI:58702"/>
    </ligand>
</feature>
<protein>
    <recommendedName>
        <fullName evidence="7">3-phosphoshikimate 1-carboxyvinyltransferase</fullName>
        <ecNumber evidence="7">2.5.1.19</ecNumber>
    </recommendedName>
    <alternativeName>
        <fullName evidence="7">5-enolpyruvylshikimate-3-phosphate synthase</fullName>
        <shortName evidence="7">EPSP synthase</shortName>
        <shortName evidence="7">EPSPS</shortName>
    </alternativeName>
</protein>
<keyword evidence="5 7" id="KW-0057">Aromatic amino acid biosynthesis</keyword>
<dbReference type="Proteomes" id="UP001200537">
    <property type="component" value="Unassembled WGS sequence"/>
</dbReference>
<dbReference type="GO" id="GO:0008652">
    <property type="term" value="P:amino acid biosynthetic process"/>
    <property type="evidence" value="ECO:0007669"/>
    <property type="project" value="UniProtKB-KW"/>
</dbReference>
<feature type="binding site" evidence="7">
    <location>
        <position position="352"/>
    </location>
    <ligand>
        <name>3-phosphoshikimate</name>
        <dbReference type="ChEBI" id="CHEBI:145989"/>
    </ligand>
</feature>
<proteinExistence type="inferred from homology"/>
<comment type="subunit">
    <text evidence="7">Monomer.</text>
</comment>
<evidence type="ECO:0000256" key="1">
    <source>
        <dbReference type="ARBA" id="ARBA00004811"/>
    </source>
</evidence>
<dbReference type="GO" id="GO:0009423">
    <property type="term" value="P:chorismate biosynthetic process"/>
    <property type="evidence" value="ECO:0007669"/>
    <property type="project" value="UniProtKB-UniRule"/>
</dbReference>
<evidence type="ECO:0000256" key="4">
    <source>
        <dbReference type="ARBA" id="ARBA00022679"/>
    </source>
</evidence>
<dbReference type="PANTHER" id="PTHR21090">
    <property type="entry name" value="AROM/DEHYDROQUINATE SYNTHASE"/>
    <property type="match status" value="1"/>
</dbReference>
<feature type="binding site" evidence="7">
    <location>
        <position position="24"/>
    </location>
    <ligand>
        <name>3-phosphoshikimate</name>
        <dbReference type="ChEBI" id="CHEBI:145989"/>
    </ligand>
</feature>
<feature type="binding site" evidence="7">
    <location>
        <position position="121"/>
    </location>
    <ligand>
        <name>phosphoenolpyruvate</name>
        <dbReference type="ChEBI" id="CHEBI:58702"/>
    </ligand>
</feature>
<dbReference type="Gene3D" id="3.65.10.10">
    <property type="entry name" value="Enolpyruvate transferase domain"/>
    <property type="match status" value="2"/>
</dbReference>
<feature type="binding site" evidence="7">
    <location>
        <position position="172"/>
    </location>
    <ligand>
        <name>phosphoenolpyruvate</name>
        <dbReference type="ChEBI" id="CHEBI:58702"/>
    </ligand>
</feature>
<accession>A0AAJ1EW02</accession>
<feature type="binding site" evidence="7">
    <location>
        <position position="171"/>
    </location>
    <ligand>
        <name>3-phosphoshikimate</name>
        <dbReference type="ChEBI" id="CHEBI:145989"/>
    </ligand>
</feature>
<dbReference type="InterPro" id="IPR023193">
    <property type="entry name" value="EPSP_synthase_CS"/>
</dbReference>
<evidence type="ECO:0000313" key="10">
    <source>
        <dbReference type="Proteomes" id="UP001200537"/>
    </source>
</evidence>
<keyword evidence="3 7" id="KW-0028">Amino-acid biosynthesis</keyword>
<comment type="pathway">
    <text evidence="1 7">Metabolic intermediate biosynthesis; chorismate biosynthesis; chorismate from D-erythrose 4-phosphate and phosphoenolpyruvate: step 6/7.</text>
</comment>
<evidence type="ECO:0000313" key="9">
    <source>
        <dbReference type="EMBL" id="MCG4618577.1"/>
    </source>
</evidence>
<feature type="binding site" evidence="7">
    <location>
        <position position="23"/>
    </location>
    <ligand>
        <name>phosphoenolpyruvate</name>
        <dbReference type="ChEBI" id="CHEBI:58702"/>
    </ligand>
</feature>
<dbReference type="SUPFAM" id="SSF55205">
    <property type="entry name" value="EPT/RTPC-like"/>
    <property type="match status" value="1"/>
</dbReference>
<keyword evidence="4 7" id="KW-0808">Transferase</keyword>
<name>A0AAJ1EW02_9ACTO</name>
<feature type="binding site" evidence="7">
    <location>
        <position position="93"/>
    </location>
    <ligand>
        <name>phosphoenolpyruvate</name>
        <dbReference type="ChEBI" id="CHEBI:58702"/>
    </ligand>
</feature>
<evidence type="ECO:0000256" key="3">
    <source>
        <dbReference type="ARBA" id="ARBA00022605"/>
    </source>
</evidence>
<dbReference type="PROSITE" id="PS00885">
    <property type="entry name" value="EPSP_SYNTHASE_2"/>
    <property type="match status" value="1"/>
</dbReference>
<evidence type="ECO:0000256" key="2">
    <source>
        <dbReference type="ARBA" id="ARBA00009948"/>
    </source>
</evidence>
<evidence type="ECO:0000256" key="5">
    <source>
        <dbReference type="ARBA" id="ARBA00023141"/>
    </source>
</evidence>
<comment type="caution">
    <text evidence="9">The sequence shown here is derived from an EMBL/GenBank/DDBJ whole genome shotgun (WGS) entry which is preliminary data.</text>
</comment>
<feature type="binding site" evidence="7">
    <location>
        <position position="198"/>
    </location>
    <ligand>
        <name>3-phosphoshikimate</name>
        <dbReference type="ChEBI" id="CHEBI:145989"/>
    </ligand>
</feature>
<dbReference type="PROSITE" id="PS00104">
    <property type="entry name" value="EPSP_SYNTHASE_1"/>
    <property type="match status" value="1"/>
</dbReference>
<feature type="active site" description="Proton acceptor" evidence="7">
    <location>
        <position position="325"/>
    </location>
</feature>
<comment type="similarity">
    <text evidence="2 7">Belongs to the EPSP synthase family.</text>
</comment>
<comment type="catalytic activity">
    <reaction evidence="6">
        <text>3-phosphoshikimate + phosphoenolpyruvate = 5-O-(1-carboxyvinyl)-3-phosphoshikimate + phosphate</text>
        <dbReference type="Rhea" id="RHEA:21256"/>
        <dbReference type="ChEBI" id="CHEBI:43474"/>
        <dbReference type="ChEBI" id="CHEBI:57701"/>
        <dbReference type="ChEBI" id="CHEBI:58702"/>
        <dbReference type="ChEBI" id="CHEBI:145989"/>
        <dbReference type="EC" id="2.5.1.19"/>
    </reaction>
    <physiologicalReaction direction="left-to-right" evidence="6">
        <dbReference type="Rhea" id="RHEA:21257"/>
    </physiologicalReaction>
</comment>
<comment type="subcellular location">
    <subcellularLocation>
        <location evidence="7">Cytoplasm</location>
    </subcellularLocation>
</comment>
<dbReference type="EMBL" id="JAKNHJ010000019">
    <property type="protein sequence ID" value="MCG4618577.1"/>
    <property type="molecule type" value="Genomic_DNA"/>
</dbReference>
<keyword evidence="7" id="KW-0963">Cytoplasm</keyword>
<gene>
    <name evidence="7 9" type="primary">aroA</name>
    <name evidence="9" type="ORF">L0M99_08760</name>
</gene>
<dbReference type="InterPro" id="IPR006264">
    <property type="entry name" value="EPSP_synthase"/>
</dbReference>
<dbReference type="GO" id="GO:0005737">
    <property type="term" value="C:cytoplasm"/>
    <property type="evidence" value="ECO:0007669"/>
    <property type="project" value="UniProtKB-SubCell"/>
</dbReference>
<evidence type="ECO:0000259" key="8">
    <source>
        <dbReference type="Pfam" id="PF00275"/>
    </source>
</evidence>
<dbReference type="GO" id="GO:0003866">
    <property type="term" value="F:3-phosphoshikimate 1-carboxyvinyltransferase activity"/>
    <property type="evidence" value="ECO:0007669"/>
    <property type="project" value="UniProtKB-UniRule"/>
</dbReference>
<dbReference type="HAMAP" id="MF_00210">
    <property type="entry name" value="EPSP_synth"/>
    <property type="match status" value="1"/>
</dbReference>
<dbReference type="NCBIfam" id="TIGR01356">
    <property type="entry name" value="aroA"/>
    <property type="match status" value="1"/>
</dbReference>
<feature type="binding site" evidence="7">
    <location>
        <position position="356"/>
    </location>
    <ligand>
        <name>phosphoenolpyruvate</name>
        <dbReference type="ChEBI" id="CHEBI:58702"/>
    </ligand>
</feature>
<dbReference type="PANTHER" id="PTHR21090:SF5">
    <property type="entry name" value="PENTAFUNCTIONAL AROM POLYPEPTIDE"/>
    <property type="match status" value="1"/>
</dbReference>
<feature type="binding site" evidence="7">
    <location>
        <position position="23"/>
    </location>
    <ligand>
        <name>3-phosphoshikimate</name>
        <dbReference type="ChEBI" id="CHEBI:145989"/>
    </ligand>
</feature>
<organism evidence="9 10">
    <name type="scientific">Varibaculum cambriense</name>
    <dbReference type="NCBI Taxonomy" id="184870"/>
    <lineage>
        <taxon>Bacteria</taxon>
        <taxon>Bacillati</taxon>
        <taxon>Actinomycetota</taxon>
        <taxon>Actinomycetes</taxon>
        <taxon>Actinomycetales</taxon>
        <taxon>Actinomycetaceae</taxon>
        <taxon>Varibaculum</taxon>
    </lineage>
</organism>
<dbReference type="EC" id="2.5.1.19" evidence="7"/>
<feature type="binding site" evidence="7">
    <location>
        <position position="325"/>
    </location>
    <ligand>
        <name>3-phosphoshikimate</name>
        <dbReference type="ChEBI" id="CHEBI:145989"/>
    </ligand>
</feature>
<evidence type="ECO:0000256" key="6">
    <source>
        <dbReference type="ARBA" id="ARBA00044633"/>
    </source>
</evidence>
<sequence length="442" mass="46870">MTVWNAPVKSTPLNAVISLPPSKSLTARALVLALLAEEPTLITNPLRCRDTELMIAGIQEFGAQVEKQAGGLLITPPAHLSPQTGVIECGLAGTVMRFLAPVALLSGQPVRFQGDVAASARPMKGLLDALTKLGATFSDMPNPGQLPFTINGQLNASEQLQQLKIDASASSQYVSALLLVSPALPFELQIEVDSVLPSIRHVEMTVAEVNACDGQIENLGGETGDWNTRQIRHLWRCRPARLRGGQRHIEPDLTNAGPFLAAAMICGGQVSIPHWPAKTFQPGDAWRQLLTPMGARIYRSPEGSLVCQGSGVIGGAQCDLEAVGELTPTLAGLCTLAVEPSKLTGIGHLRGHETDRLNALETEIKRLGGNAKASETTLRISPAPLQGDLVQTYGDHRMAMFAALIGLKVPGVQIEDIECVGKTFPDFTATWEAMLAGADGAA</sequence>
<feature type="binding site" evidence="7">
    <location>
        <position position="170"/>
    </location>
    <ligand>
        <name>3-phosphoshikimate</name>
        <dbReference type="ChEBI" id="CHEBI:145989"/>
    </ligand>
</feature>
<dbReference type="Pfam" id="PF00275">
    <property type="entry name" value="EPSP_synthase"/>
    <property type="match status" value="1"/>
</dbReference>
<reference evidence="9" key="1">
    <citation type="submission" date="2022-01" db="EMBL/GenBank/DDBJ databases">
        <title>Collection of gut derived symbiotic bacterial strains cultured from healthy donors.</title>
        <authorList>
            <person name="Lin H."/>
            <person name="Kohout C."/>
            <person name="Waligurski E."/>
            <person name="Pamer E.G."/>
        </authorList>
    </citation>
    <scope>NUCLEOTIDE SEQUENCE</scope>
    <source>
        <strain evidence="9">DFI.7.46</strain>
    </source>
</reference>
<feature type="binding site" evidence="7">
    <location>
        <position position="28"/>
    </location>
    <ligand>
        <name>3-phosphoshikimate</name>
        <dbReference type="ChEBI" id="CHEBI:145989"/>
    </ligand>
</feature>